<name>A0A067M5N3_BOTB1</name>
<dbReference type="InParanoid" id="A0A067M5N3"/>
<keyword evidence="2" id="KW-1185">Reference proteome</keyword>
<proteinExistence type="predicted"/>
<gene>
    <name evidence="1" type="ORF">BOTBODRAFT_147561</name>
</gene>
<dbReference type="Proteomes" id="UP000027195">
    <property type="component" value="Unassembled WGS sequence"/>
</dbReference>
<dbReference type="EMBL" id="KL198064">
    <property type="protein sequence ID" value="KDQ10829.1"/>
    <property type="molecule type" value="Genomic_DNA"/>
</dbReference>
<accession>A0A067M5N3</accession>
<evidence type="ECO:0008006" key="3">
    <source>
        <dbReference type="Google" id="ProtNLM"/>
    </source>
</evidence>
<reference evidence="2" key="1">
    <citation type="journal article" date="2014" name="Proc. Natl. Acad. Sci. U.S.A.">
        <title>Extensive sampling of basidiomycete genomes demonstrates inadequacy of the white-rot/brown-rot paradigm for wood decay fungi.</title>
        <authorList>
            <person name="Riley R."/>
            <person name="Salamov A.A."/>
            <person name="Brown D.W."/>
            <person name="Nagy L.G."/>
            <person name="Floudas D."/>
            <person name="Held B.W."/>
            <person name="Levasseur A."/>
            <person name="Lombard V."/>
            <person name="Morin E."/>
            <person name="Otillar R."/>
            <person name="Lindquist E.A."/>
            <person name="Sun H."/>
            <person name="LaButti K.M."/>
            <person name="Schmutz J."/>
            <person name="Jabbour D."/>
            <person name="Luo H."/>
            <person name="Baker S.E."/>
            <person name="Pisabarro A.G."/>
            <person name="Walton J.D."/>
            <person name="Blanchette R.A."/>
            <person name="Henrissat B."/>
            <person name="Martin F."/>
            <person name="Cullen D."/>
            <person name="Hibbett D.S."/>
            <person name="Grigoriev I.V."/>
        </authorList>
    </citation>
    <scope>NUCLEOTIDE SEQUENCE [LARGE SCALE GENOMIC DNA]</scope>
    <source>
        <strain evidence="2">FD-172 SS1</strain>
    </source>
</reference>
<organism evidence="1 2">
    <name type="scientific">Botryobasidium botryosum (strain FD-172 SS1)</name>
    <dbReference type="NCBI Taxonomy" id="930990"/>
    <lineage>
        <taxon>Eukaryota</taxon>
        <taxon>Fungi</taxon>
        <taxon>Dikarya</taxon>
        <taxon>Basidiomycota</taxon>
        <taxon>Agaricomycotina</taxon>
        <taxon>Agaricomycetes</taxon>
        <taxon>Cantharellales</taxon>
        <taxon>Botryobasidiaceae</taxon>
        <taxon>Botryobasidium</taxon>
    </lineage>
</organism>
<dbReference type="SUPFAM" id="SSF52047">
    <property type="entry name" value="RNI-like"/>
    <property type="match status" value="1"/>
</dbReference>
<sequence>MDGAGFEPLNQMLQALHSHIRRNAPRYLQPRLNEDDPLEGLDQEHAIAVLAGHTMAAAVDRYMQKKARAIKSFRNGLSPIYRLPSELLALIFELLVHALDNSHQPLRDMPLEIGIVPAGSPELGQLNSPTEPMMLAHARWIHNANIASLCTMLCPHLHRWESFSIRGLDIERLQQLLPSRAPALRRLHMDGGVIDNSELVDDYRSIPHALFNGYTPNLRSVDIIAVGLNLHSPIFRNLTRLRLELIDYVTSTIQDFFDSLAACPRLTFLSLNQISFSQPQRPLTRPLELFDLKELGFYCIYPETINSILRSIQVPPLLDFSIEVSKGASLEMLLPPLPILLRNLPYFLEITHINAASLLHGVAIDGYGTLPDCKIYINLGVCDDAHDPPQRSLFRSLGVDLPLSNLESLAFDNLRETCCFLAEDFAATLQNLPTITALTLDRCSPCFEDVLIATPRSRLCPLLEFLELQRSEITDERLAAIIESRVHSEGPRSDEEGRVYLRALALACCPGVSRELLETYKARIHVALDGKRLLTTEDDSDSQADEEVDGQNLNG</sequence>
<evidence type="ECO:0000313" key="1">
    <source>
        <dbReference type="EMBL" id="KDQ10829.1"/>
    </source>
</evidence>
<dbReference type="STRING" id="930990.A0A067M5N3"/>
<dbReference type="HOGENOM" id="CLU_024199_1_2_1"/>
<dbReference type="Gene3D" id="3.80.10.10">
    <property type="entry name" value="Ribonuclease Inhibitor"/>
    <property type="match status" value="1"/>
</dbReference>
<protein>
    <recommendedName>
        <fullName evidence="3">F-box domain-containing protein</fullName>
    </recommendedName>
</protein>
<dbReference type="AlphaFoldDB" id="A0A067M5N3"/>
<dbReference type="OrthoDB" id="3266451at2759"/>
<evidence type="ECO:0000313" key="2">
    <source>
        <dbReference type="Proteomes" id="UP000027195"/>
    </source>
</evidence>
<dbReference type="InterPro" id="IPR032675">
    <property type="entry name" value="LRR_dom_sf"/>
</dbReference>